<feature type="compositionally biased region" description="Basic and acidic residues" evidence="11">
    <location>
        <begin position="274"/>
        <end position="295"/>
    </location>
</feature>
<dbReference type="InterPro" id="IPR004728">
    <property type="entry name" value="Sec62"/>
</dbReference>
<evidence type="ECO:0000256" key="9">
    <source>
        <dbReference type="ARBA" id="ARBA00023010"/>
    </source>
</evidence>
<keyword evidence="5 12" id="KW-0812">Transmembrane</keyword>
<dbReference type="AlphaFoldDB" id="A0A1E3IDD5"/>
<evidence type="ECO:0000256" key="2">
    <source>
        <dbReference type="ARBA" id="ARBA00010604"/>
    </source>
</evidence>
<evidence type="ECO:0000256" key="3">
    <source>
        <dbReference type="ARBA" id="ARBA00021257"/>
    </source>
</evidence>
<feature type="transmembrane region" description="Helical" evidence="12">
    <location>
        <begin position="162"/>
        <end position="188"/>
    </location>
</feature>
<keyword evidence="10 12" id="KW-0472">Membrane</keyword>
<dbReference type="NCBIfam" id="TIGR00869">
    <property type="entry name" value="sec62"/>
    <property type="match status" value="1"/>
</dbReference>
<accession>A0A1E3IDD5</accession>
<evidence type="ECO:0000256" key="6">
    <source>
        <dbReference type="ARBA" id="ARBA00022824"/>
    </source>
</evidence>
<evidence type="ECO:0000256" key="12">
    <source>
        <dbReference type="SAM" id="Phobius"/>
    </source>
</evidence>
<dbReference type="PANTHER" id="PTHR12443:SF9">
    <property type="entry name" value="TRANSLOCATION PROTEIN SEC62"/>
    <property type="match status" value="1"/>
</dbReference>
<keyword evidence="7" id="KW-0653">Protein transport</keyword>
<protein>
    <recommendedName>
        <fullName evidence="3">Translocation protein SEC62</fullName>
    </recommendedName>
</protein>
<proteinExistence type="inferred from homology"/>
<keyword evidence="4" id="KW-0813">Transport</keyword>
<evidence type="ECO:0000256" key="1">
    <source>
        <dbReference type="ARBA" id="ARBA00004477"/>
    </source>
</evidence>
<dbReference type="PANTHER" id="PTHR12443">
    <property type="entry name" value="TRANSLOCATION PROTEIN SEC62"/>
    <property type="match status" value="1"/>
</dbReference>
<name>A0A1E3IDD5_9TREE</name>
<keyword evidence="14" id="KW-1185">Reference proteome</keyword>
<dbReference type="VEuPathDB" id="FungiDB:L203_04635"/>
<comment type="subcellular location">
    <subcellularLocation>
        <location evidence="1">Endoplasmic reticulum membrane</location>
        <topology evidence="1">Multi-pass membrane protein</topology>
    </subcellularLocation>
</comment>
<reference evidence="13" key="3">
    <citation type="submission" date="2024-01" db="EMBL/GenBank/DDBJ databases">
        <authorList>
            <person name="Coelho M.A."/>
            <person name="David-Palma M."/>
            <person name="Shea T."/>
            <person name="Sun S."/>
            <person name="Cuomo C.A."/>
            <person name="Heitman J."/>
        </authorList>
    </citation>
    <scope>NUCLEOTIDE SEQUENCE</scope>
    <source>
        <strain evidence="13">CBS 7841</strain>
    </source>
</reference>
<organism evidence="13 14">
    <name type="scientific">Cryptococcus depauperatus CBS 7841</name>
    <dbReference type="NCBI Taxonomy" id="1295531"/>
    <lineage>
        <taxon>Eukaryota</taxon>
        <taxon>Fungi</taxon>
        <taxon>Dikarya</taxon>
        <taxon>Basidiomycota</taxon>
        <taxon>Agaricomycotina</taxon>
        <taxon>Tremellomycetes</taxon>
        <taxon>Tremellales</taxon>
        <taxon>Cryptococcaceae</taxon>
        <taxon>Cryptococcus</taxon>
    </lineage>
</organism>
<dbReference type="EMBL" id="CP143786">
    <property type="protein sequence ID" value="WVN87650.1"/>
    <property type="molecule type" value="Genomic_DNA"/>
</dbReference>
<feature type="region of interest" description="Disordered" evidence="11">
    <location>
        <begin position="263"/>
        <end position="317"/>
    </location>
</feature>
<reference evidence="13" key="1">
    <citation type="submission" date="2016-06" db="EMBL/GenBank/DDBJ databases">
        <authorList>
            <person name="Cuomo C."/>
            <person name="Litvintseva A."/>
            <person name="Heitman J."/>
            <person name="Chen Y."/>
            <person name="Sun S."/>
            <person name="Springer D."/>
            <person name="Dromer F."/>
            <person name="Young S."/>
            <person name="Zeng Q."/>
            <person name="Chapman S."/>
            <person name="Gujja S."/>
            <person name="Saif S."/>
            <person name="Birren B."/>
        </authorList>
    </citation>
    <scope>NUCLEOTIDE SEQUENCE</scope>
    <source>
        <strain evidence="13">CBS 7841</strain>
    </source>
</reference>
<evidence type="ECO:0000256" key="8">
    <source>
        <dbReference type="ARBA" id="ARBA00022989"/>
    </source>
</evidence>
<keyword evidence="9" id="KW-0811">Translocation</keyword>
<dbReference type="KEGG" id="cdep:91087044"/>
<evidence type="ECO:0000256" key="5">
    <source>
        <dbReference type="ARBA" id="ARBA00022692"/>
    </source>
</evidence>
<reference evidence="13" key="2">
    <citation type="journal article" date="2022" name="Elife">
        <title>Obligate sexual reproduction of a homothallic fungus closely related to the Cryptococcus pathogenic species complex.</title>
        <authorList>
            <person name="Passer A.R."/>
            <person name="Clancey S.A."/>
            <person name="Shea T."/>
            <person name="David-Palma M."/>
            <person name="Averette A.F."/>
            <person name="Boekhout T."/>
            <person name="Porcel B.M."/>
            <person name="Nowrousian M."/>
            <person name="Cuomo C.A."/>
            <person name="Sun S."/>
            <person name="Heitman J."/>
            <person name="Coelho M.A."/>
        </authorList>
    </citation>
    <scope>NUCLEOTIDE SEQUENCE</scope>
    <source>
        <strain evidence="13">CBS 7841</strain>
    </source>
</reference>
<evidence type="ECO:0000313" key="13">
    <source>
        <dbReference type="EMBL" id="WVN87650.1"/>
    </source>
</evidence>
<feature type="transmembrane region" description="Helical" evidence="12">
    <location>
        <begin position="134"/>
        <end position="156"/>
    </location>
</feature>
<evidence type="ECO:0000313" key="14">
    <source>
        <dbReference type="Proteomes" id="UP000094043"/>
    </source>
</evidence>
<dbReference type="OrthoDB" id="200187at2759"/>
<sequence length="317" mass="34982">MQAVGENLTTVVDAQKRAPSDIKNVVDFLRGKAGPKVRLGILNGKRVEYFKGKTAIRCLLSLQYQKLKKVPIVKDEDEAKDLLVKILPFAFFLRTDRLSEPPTPSGQPKPLRLAPQQAFEPLTYYTWFYDGSPLYTYLGAAAMVVVMLAGVMFPLWPVKLRIGVWYLSVGVLGLVGAFIGLAIVRLIIWLVTVVSMKRAIWIFPNLFEDVGFVDSFIPGWEWDEPKSKKKKRNTKSIKLAKSSESQILGSGDQGAAIEEIADSAGIMGGTPLGDRSETEEAVREDAAATESDDKANTGAEASIRKRVVTVEDAEDME</sequence>
<evidence type="ECO:0000256" key="4">
    <source>
        <dbReference type="ARBA" id="ARBA00022448"/>
    </source>
</evidence>
<dbReference type="GO" id="GO:0031204">
    <property type="term" value="P:post-translational protein targeting to membrane, translocation"/>
    <property type="evidence" value="ECO:0007669"/>
    <property type="project" value="TreeGrafter"/>
</dbReference>
<dbReference type="GeneID" id="91087044"/>
<dbReference type="Proteomes" id="UP000094043">
    <property type="component" value="Chromosome 3"/>
</dbReference>
<gene>
    <name evidence="13" type="ORF">L203_102833</name>
</gene>
<dbReference type="InterPro" id="IPR011553">
    <property type="entry name" value="Sec62_asco"/>
</dbReference>
<keyword evidence="6" id="KW-0256">Endoplasmic reticulum</keyword>
<dbReference type="Pfam" id="PF03839">
    <property type="entry name" value="Sec62"/>
    <property type="match status" value="1"/>
</dbReference>
<dbReference type="GO" id="GO:0005789">
    <property type="term" value="C:endoplasmic reticulum membrane"/>
    <property type="evidence" value="ECO:0007669"/>
    <property type="project" value="UniProtKB-SubCell"/>
</dbReference>
<dbReference type="RefSeq" id="XP_066068350.1">
    <property type="nucleotide sequence ID" value="XM_066212253.1"/>
</dbReference>
<keyword evidence="8 12" id="KW-1133">Transmembrane helix</keyword>
<evidence type="ECO:0000256" key="10">
    <source>
        <dbReference type="ARBA" id="ARBA00023136"/>
    </source>
</evidence>
<evidence type="ECO:0000256" key="7">
    <source>
        <dbReference type="ARBA" id="ARBA00022927"/>
    </source>
</evidence>
<comment type="similarity">
    <text evidence="2">Belongs to the SEC62 family.</text>
</comment>
<evidence type="ECO:0000256" key="11">
    <source>
        <dbReference type="SAM" id="MobiDB-lite"/>
    </source>
</evidence>